<dbReference type="PANTHER" id="PTHR42953">
    <property type="entry name" value="HIGH-AFFINITY ZINC UPTAKE SYSTEM PROTEIN ZNUA-RELATED"/>
    <property type="match status" value="1"/>
</dbReference>
<keyword evidence="2" id="KW-0813">Transport</keyword>
<dbReference type="Pfam" id="PF01297">
    <property type="entry name" value="ZnuA"/>
    <property type="match status" value="1"/>
</dbReference>
<dbReference type="GO" id="GO:0046872">
    <property type="term" value="F:metal ion binding"/>
    <property type="evidence" value="ECO:0007669"/>
    <property type="project" value="InterPro"/>
</dbReference>
<dbReference type="SUPFAM" id="SSF53807">
    <property type="entry name" value="Helical backbone' metal receptor"/>
    <property type="match status" value="1"/>
</dbReference>
<dbReference type="EMBL" id="VUMT01000002">
    <property type="protein sequence ID" value="MSS62677.1"/>
    <property type="molecule type" value="Genomic_DNA"/>
</dbReference>
<evidence type="ECO:0000256" key="2">
    <source>
        <dbReference type="ARBA" id="ARBA00022448"/>
    </source>
</evidence>
<evidence type="ECO:0000256" key="3">
    <source>
        <dbReference type="ARBA" id="ARBA00022729"/>
    </source>
</evidence>
<protein>
    <submittedName>
        <fullName evidence="5">Zinc ABC transporter substrate-binding protein</fullName>
    </submittedName>
</protein>
<sequence>MMCYEWGIKMKKRLILLGIMFFVTGISVLITRQMEGTSMQNKDSIQVVTSFYPMYIAALNLTDNVEQIELSNLTENKGGCLHDYQLTTKDMKKLEYADVLILNGGGMESFIDSVLEAYPDIKIINASEEVDLLENEEGHEHEHEEVHSIEEDIHSEEEHEGHNHGAWNGHVWMDPVRYEKQIQKISKELQKIDKAHAKQYVENEKKYRTKIQKLEKELTTLEQKKLNENIIIFHDAFAYLANRLGMNIVHQIDMDNDTSFSAGEVAEIIDEMRENKVSILLAEKQFSMAIPESIAKENKAKVVVIDSLVSGAMDKDAYIDGMEENIRIMKQELTK</sequence>
<accession>A0A6L5XVY4</accession>
<dbReference type="Gene3D" id="3.40.50.1980">
    <property type="entry name" value="Nitrogenase molybdenum iron protein domain"/>
    <property type="match status" value="2"/>
</dbReference>
<proteinExistence type="inferred from homology"/>
<name>A0A6L5XVY4_9FIRM</name>
<gene>
    <name evidence="5" type="ORF">FYJ58_02060</name>
</gene>
<evidence type="ECO:0000313" key="5">
    <source>
        <dbReference type="EMBL" id="MSS62677.1"/>
    </source>
</evidence>
<evidence type="ECO:0000313" key="6">
    <source>
        <dbReference type="Proteomes" id="UP000482209"/>
    </source>
</evidence>
<dbReference type="AlphaFoldDB" id="A0A6L5XVY4"/>
<reference evidence="5 6" key="1">
    <citation type="submission" date="2019-08" db="EMBL/GenBank/DDBJ databases">
        <title>In-depth cultivation of the pig gut microbiome towards novel bacterial diversity and tailored functional studies.</title>
        <authorList>
            <person name="Wylensek D."/>
            <person name="Hitch T.C.A."/>
            <person name="Clavel T."/>
        </authorList>
    </citation>
    <scope>NUCLEOTIDE SEQUENCE [LARGE SCALE GENOMIC DNA]</scope>
    <source>
        <strain evidence="5 6">WCA-693-APC-MOT-I</strain>
    </source>
</reference>
<evidence type="ECO:0000256" key="4">
    <source>
        <dbReference type="SAM" id="Coils"/>
    </source>
</evidence>
<dbReference type="PANTHER" id="PTHR42953:SF3">
    <property type="entry name" value="HIGH-AFFINITY ZINC UPTAKE SYSTEM PROTEIN ZNUA"/>
    <property type="match status" value="1"/>
</dbReference>
<dbReference type="InterPro" id="IPR006127">
    <property type="entry name" value="ZnuA-like"/>
</dbReference>
<dbReference type="InterPro" id="IPR050492">
    <property type="entry name" value="Bact_metal-bind_prot9"/>
</dbReference>
<comment type="caution">
    <text evidence="5">The sequence shown here is derived from an EMBL/GenBank/DDBJ whole genome shotgun (WGS) entry which is preliminary data.</text>
</comment>
<keyword evidence="4" id="KW-0175">Coiled coil</keyword>
<keyword evidence="3" id="KW-0732">Signal</keyword>
<comment type="similarity">
    <text evidence="1">Belongs to the bacterial solute-binding protein 9 family.</text>
</comment>
<organism evidence="5 6">
    <name type="scientific">Velocimicrobium porci</name>
    <dbReference type="NCBI Taxonomy" id="2606634"/>
    <lineage>
        <taxon>Bacteria</taxon>
        <taxon>Bacillati</taxon>
        <taxon>Bacillota</taxon>
        <taxon>Clostridia</taxon>
        <taxon>Lachnospirales</taxon>
        <taxon>Lachnospiraceae</taxon>
        <taxon>Velocimicrobium</taxon>
    </lineage>
</organism>
<evidence type="ECO:0000256" key="1">
    <source>
        <dbReference type="ARBA" id="ARBA00011028"/>
    </source>
</evidence>
<dbReference type="GO" id="GO:0030001">
    <property type="term" value="P:metal ion transport"/>
    <property type="evidence" value="ECO:0007669"/>
    <property type="project" value="InterPro"/>
</dbReference>
<keyword evidence="6" id="KW-1185">Reference proteome</keyword>
<dbReference type="Proteomes" id="UP000482209">
    <property type="component" value="Unassembled WGS sequence"/>
</dbReference>
<feature type="coiled-coil region" evidence="4">
    <location>
        <begin position="197"/>
        <end position="231"/>
    </location>
</feature>